<dbReference type="FunFam" id="3.40.640.10:FF:000027">
    <property type="entry name" value="Serine--pyruvate aminotransferase, mitochondrial"/>
    <property type="match status" value="1"/>
</dbReference>
<evidence type="ECO:0000256" key="4">
    <source>
        <dbReference type="ARBA" id="ARBA00022679"/>
    </source>
</evidence>
<evidence type="ECO:0000313" key="7">
    <source>
        <dbReference type="EMBL" id="SVE49718.1"/>
    </source>
</evidence>
<dbReference type="PROSITE" id="PS00595">
    <property type="entry name" value="AA_TRANSFER_CLASS_5"/>
    <property type="match status" value="1"/>
</dbReference>
<dbReference type="Pfam" id="PF00266">
    <property type="entry name" value="Aminotran_5"/>
    <property type="match status" value="1"/>
</dbReference>
<dbReference type="InterPro" id="IPR020578">
    <property type="entry name" value="Aminotrans_V_PyrdxlP_BS"/>
</dbReference>
<comment type="cofactor">
    <cofactor evidence="1">
        <name>pyridoxal 5'-phosphate</name>
        <dbReference type="ChEBI" id="CHEBI:597326"/>
    </cofactor>
</comment>
<proteinExistence type="inferred from homology"/>
<comment type="similarity">
    <text evidence="2">Belongs to the class-V pyridoxal-phosphate-dependent aminotransferase family.</text>
</comment>
<dbReference type="InterPro" id="IPR015421">
    <property type="entry name" value="PyrdxlP-dep_Trfase_major"/>
</dbReference>
<dbReference type="InterPro" id="IPR015424">
    <property type="entry name" value="PyrdxlP-dep_Trfase"/>
</dbReference>
<keyword evidence="3" id="KW-0032">Aminotransferase</keyword>
<gene>
    <name evidence="7" type="ORF">METZ01_LOCUS502572</name>
</gene>
<accession>A0A383E0T0</accession>
<feature type="non-terminal residue" evidence="7">
    <location>
        <position position="1"/>
    </location>
</feature>
<feature type="domain" description="Aminotransferase class V" evidence="6">
    <location>
        <begin position="15"/>
        <end position="201"/>
    </location>
</feature>
<keyword evidence="4" id="KW-0808">Transferase</keyword>
<dbReference type="GO" id="GO:0005777">
    <property type="term" value="C:peroxisome"/>
    <property type="evidence" value="ECO:0007669"/>
    <property type="project" value="TreeGrafter"/>
</dbReference>
<feature type="non-terminal residue" evidence="7">
    <location>
        <position position="233"/>
    </location>
</feature>
<evidence type="ECO:0000256" key="1">
    <source>
        <dbReference type="ARBA" id="ARBA00001933"/>
    </source>
</evidence>
<reference evidence="7" key="1">
    <citation type="submission" date="2018-05" db="EMBL/GenBank/DDBJ databases">
        <authorList>
            <person name="Lanie J.A."/>
            <person name="Ng W.-L."/>
            <person name="Kazmierczak K.M."/>
            <person name="Andrzejewski T.M."/>
            <person name="Davidsen T.M."/>
            <person name="Wayne K.J."/>
            <person name="Tettelin H."/>
            <person name="Glass J.I."/>
            <person name="Rusch D."/>
            <person name="Podicherti R."/>
            <person name="Tsui H.-C.T."/>
            <person name="Winkler M.E."/>
        </authorList>
    </citation>
    <scope>NUCLEOTIDE SEQUENCE</scope>
</reference>
<evidence type="ECO:0000256" key="2">
    <source>
        <dbReference type="ARBA" id="ARBA00009236"/>
    </source>
</evidence>
<evidence type="ECO:0000256" key="3">
    <source>
        <dbReference type="ARBA" id="ARBA00022576"/>
    </source>
</evidence>
<dbReference type="PANTHER" id="PTHR21152">
    <property type="entry name" value="AMINOTRANSFERASE CLASS V"/>
    <property type="match status" value="1"/>
</dbReference>
<dbReference type="AlphaFoldDB" id="A0A383E0T0"/>
<dbReference type="EMBL" id="UINC01221396">
    <property type="protein sequence ID" value="SVE49718.1"/>
    <property type="molecule type" value="Genomic_DNA"/>
</dbReference>
<name>A0A383E0T0_9ZZZZ</name>
<evidence type="ECO:0000259" key="6">
    <source>
        <dbReference type="Pfam" id="PF00266"/>
    </source>
</evidence>
<evidence type="ECO:0000256" key="5">
    <source>
        <dbReference type="ARBA" id="ARBA00022898"/>
    </source>
</evidence>
<sequence length="233" mass="25681">SCVSKRVYDALAKPTLGHLDPNFIALMDDIKEYLRELMGTENKLTVPVSGTGSAGMETCFVNLIEPGDSALILINGVFGMRMEDVASRLGAKVDTINFEWGTAVDIKDVQDKLSENQYDLVAIVHAETSTGVCNPVKDIGELVKESGAIYLVDCVTSLGGMHLEMDHWYIDALYSGTQKCLSCPPGLSPLSFSDRAIEKLNNRKTKVPNWYLDLSMITKYWSGKSRVYHHTAP</sequence>
<dbReference type="PANTHER" id="PTHR21152:SF40">
    <property type="entry name" value="ALANINE--GLYOXYLATE AMINOTRANSFERASE"/>
    <property type="match status" value="1"/>
</dbReference>
<organism evidence="7">
    <name type="scientific">marine metagenome</name>
    <dbReference type="NCBI Taxonomy" id="408172"/>
    <lineage>
        <taxon>unclassified sequences</taxon>
        <taxon>metagenomes</taxon>
        <taxon>ecological metagenomes</taxon>
    </lineage>
</organism>
<dbReference type="GO" id="GO:0019265">
    <property type="term" value="P:glycine biosynthetic process, by transamination of glyoxylate"/>
    <property type="evidence" value="ECO:0007669"/>
    <property type="project" value="TreeGrafter"/>
</dbReference>
<dbReference type="GO" id="GO:0008453">
    <property type="term" value="F:alanine-glyoxylate transaminase activity"/>
    <property type="evidence" value="ECO:0007669"/>
    <property type="project" value="TreeGrafter"/>
</dbReference>
<dbReference type="InterPro" id="IPR000192">
    <property type="entry name" value="Aminotrans_V_dom"/>
</dbReference>
<dbReference type="SUPFAM" id="SSF53383">
    <property type="entry name" value="PLP-dependent transferases"/>
    <property type="match status" value="1"/>
</dbReference>
<keyword evidence="5" id="KW-0663">Pyridoxal phosphate</keyword>
<dbReference type="GO" id="GO:0004760">
    <property type="term" value="F:L-serine-pyruvate transaminase activity"/>
    <property type="evidence" value="ECO:0007669"/>
    <property type="project" value="TreeGrafter"/>
</dbReference>
<dbReference type="Gene3D" id="3.40.640.10">
    <property type="entry name" value="Type I PLP-dependent aspartate aminotransferase-like (Major domain)"/>
    <property type="match status" value="1"/>
</dbReference>
<protein>
    <recommendedName>
        <fullName evidence="6">Aminotransferase class V domain-containing protein</fullName>
    </recommendedName>
</protein>